<accession>A0A7G8T7Q7</accession>
<dbReference type="RefSeq" id="WP_066646776.1">
    <property type="nucleotide sequence ID" value="NZ_CP060286.1"/>
</dbReference>
<dbReference type="InterPro" id="IPR003797">
    <property type="entry name" value="DegV"/>
</dbReference>
<dbReference type="AlphaFoldDB" id="A0A6N8I3Z5"/>
<dbReference type="PROSITE" id="PS51482">
    <property type="entry name" value="DEGV"/>
    <property type="match status" value="1"/>
</dbReference>
<dbReference type="InterPro" id="IPR043168">
    <property type="entry name" value="DegV_C"/>
</dbReference>
<dbReference type="KEGG" id="cfem:HCR03_13010"/>
<accession>A0A6N8I3Z5</accession>
<dbReference type="InterPro" id="IPR050270">
    <property type="entry name" value="DegV_domain_contain"/>
</dbReference>
<dbReference type="EMBL" id="VWXL01000084">
    <property type="protein sequence ID" value="MVB12213.1"/>
    <property type="molecule type" value="Genomic_DNA"/>
</dbReference>
<organism evidence="2 4">
    <name type="scientific">Caproicibacter fermentans</name>
    <dbReference type="NCBI Taxonomy" id="2576756"/>
    <lineage>
        <taxon>Bacteria</taxon>
        <taxon>Bacillati</taxon>
        <taxon>Bacillota</taxon>
        <taxon>Clostridia</taxon>
        <taxon>Eubacteriales</taxon>
        <taxon>Acutalibacteraceae</taxon>
        <taxon>Caproicibacter</taxon>
    </lineage>
</organism>
<dbReference type="PANTHER" id="PTHR33434">
    <property type="entry name" value="DEGV DOMAIN-CONTAINING PROTEIN DR_1986-RELATED"/>
    <property type="match status" value="1"/>
</dbReference>
<dbReference type="SUPFAM" id="SSF82549">
    <property type="entry name" value="DAK1/DegV-like"/>
    <property type="match status" value="1"/>
</dbReference>
<evidence type="ECO:0000313" key="5">
    <source>
        <dbReference type="Proteomes" id="UP000515909"/>
    </source>
</evidence>
<gene>
    <name evidence="2" type="ORF">CAFE_29450</name>
    <name evidence="3" type="ORF">HCR03_13010</name>
</gene>
<dbReference type="Proteomes" id="UP000515909">
    <property type="component" value="Chromosome"/>
</dbReference>
<dbReference type="GO" id="GO:0008289">
    <property type="term" value="F:lipid binding"/>
    <property type="evidence" value="ECO:0007669"/>
    <property type="project" value="UniProtKB-KW"/>
</dbReference>
<proteinExistence type="predicted"/>
<dbReference type="Gene3D" id="3.40.50.10170">
    <property type="match status" value="1"/>
</dbReference>
<protein>
    <submittedName>
        <fullName evidence="3">DegV family protein</fullName>
    </submittedName>
</protein>
<reference evidence="3 5" key="2">
    <citation type="submission" date="2020-08" db="EMBL/GenBank/DDBJ databases">
        <title>The isolate Caproiciproducens sp. 7D4C2 produces n-caproate at mildly acidic conditions from hexoses: genome and rBOX comparison with related strains and chain-elongating bacteria.</title>
        <authorList>
            <person name="Esquivel-Elizondo S."/>
            <person name="Bagci C."/>
            <person name="Temovska M."/>
            <person name="Jeon B.S."/>
            <person name="Bessarab I."/>
            <person name="Williams R.B.H."/>
            <person name="Huson D.H."/>
            <person name="Angenent L.T."/>
        </authorList>
    </citation>
    <scope>NUCLEOTIDE SEQUENCE [LARGE SCALE GENOMIC DNA]</scope>
    <source>
        <strain evidence="3 5">7D4C2</strain>
    </source>
</reference>
<sequence>MAVLISADSACDLFPDLYKQRGITIVPLSINIGEASYKDVFEIGPDELFKDYERTKRLPKTAAPPPVDFFEVFRKAAENGDSVVHLAMNSKFSSSYQNACIAAAEFDNVYVVNTYTLSSAQGLLVLRAADMRDAGCSAKEIYEQMEKDKQRVRTYVLLDTLEFAYRGGRATMLQMFGANLLKLRPCLLLDNQGVLSVCKKFRGNFQQVCREYARFVLSQPNPDGERAFVSTTGMDRKLFDEIVGIVKDSGKFREVMTSRAGCSMTTHTGPNTLVIFYLEK</sequence>
<dbReference type="Pfam" id="PF02645">
    <property type="entry name" value="DegV"/>
    <property type="match status" value="1"/>
</dbReference>
<dbReference type="OrthoDB" id="2138472at2"/>
<evidence type="ECO:0000256" key="1">
    <source>
        <dbReference type="ARBA" id="ARBA00023121"/>
    </source>
</evidence>
<evidence type="ECO:0000313" key="4">
    <source>
        <dbReference type="Proteomes" id="UP000469440"/>
    </source>
</evidence>
<evidence type="ECO:0000313" key="2">
    <source>
        <dbReference type="EMBL" id="MVB12213.1"/>
    </source>
</evidence>
<name>A0A6N8I3Z5_9FIRM</name>
<dbReference type="EMBL" id="CP060286">
    <property type="protein sequence ID" value="QNK39648.1"/>
    <property type="molecule type" value="Genomic_DNA"/>
</dbReference>
<dbReference type="PANTHER" id="PTHR33434:SF2">
    <property type="entry name" value="FATTY ACID-BINDING PROTEIN TM_1468"/>
    <property type="match status" value="1"/>
</dbReference>
<dbReference type="Gene3D" id="3.30.1180.10">
    <property type="match status" value="1"/>
</dbReference>
<keyword evidence="4" id="KW-1185">Reference proteome</keyword>
<keyword evidence="1" id="KW-0446">Lipid-binding</keyword>
<reference evidence="2 4" key="1">
    <citation type="submission" date="2019-09" db="EMBL/GenBank/DDBJ databases">
        <title>Genome sequence of Clostridium sp. EA1.</title>
        <authorList>
            <person name="Poehlein A."/>
            <person name="Bengelsdorf F.R."/>
            <person name="Daniel R."/>
        </authorList>
    </citation>
    <scope>NUCLEOTIDE SEQUENCE [LARGE SCALE GENOMIC DNA]</scope>
    <source>
        <strain evidence="2 4">EA1</strain>
    </source>
</reference>
<dbReference type="NCBIfam" id="TIGR00762">
    <property type="entry name" value="DegV"/>
    <property type="match status" value="1"/>
</dbReference>
<dbReference type="Proteomes" id="UP000469440">
    <property type="component" value="Unassembled WGS sequence"/>
</dbReference>
<evidence type="ECO:0000313" key="3">
    <source>
        <dbReference type="EMBL" id="QNK39648.1"/>
    </source>
</evidence>